<keyword evidence="1" id="KW-1133">Transmembrane helix</keyword>
<keyword evidence="3" id="KW-1185">Reference proteome</keyword>
<gene>
    <name evidence="2" type="ORF">SGA01_43950</name>
</gene>
<evidence type="ECO:0000256" key="1">
    <source>
        <dbReference type="SAM" id="Phobius"/>
    </source>
</evidence>
<organism evidence="2 3">
    <name type="scientific">Streptomyces gardneri</name>
    <dbReference type="NCBI Taxonomy" id="66892"/>
    <lineage>
        <taxon>Bacteria</taxon>
        <taxon>Bacillati</taxon>
        <taxon>Actinomycetota</taxon>
        <taxon>Actinomycetes</taxon>
        <taxon>Kitasatosporales</taxon>
        <taxon>Streptomycetaceae</taxon>
        <taxon>Streptomyces</taxon>
    </lineage>
</organism>
<keyword evidence="1" id="KW-0472">Membrane</keyword>
<keyword evidence="1" id="KW-0812">Transmembrane</keyword>
<feature type="transmembrane region" description="Helical" evidence="1">
    <location>
        <begin position="25"/>
        <end position="44"/>
    </location>
</feature>
<dbReference type="AlphaFoldDB" id="A0A4Y3RSC7"/>
<reference evidence="2 3" key="1">
    <citation type="submission" date="2019-06" db="EMBL/GenBank/DDBJ databases">
        <title>Whole genome shotgun sequence of Streptomyces gardneri NBRC 12865.</title>
        <authorList>
            <person name="Hosoyama A."/>
            <person name="Uohara A."/>
            <person name="Ohji S."/>
            <person name="Ichikawa N."/>
        </authorList>
    </citation>
    <scope>NUCLEOTIDE SEQUENCE [LARGE SCALE GENOMIC DNA]</scope>
    <source>
        <strain evidence="2 3">NBRC 12865</strain>
    </source>
</reference>
<proteinExistence type="predicted"/>
<comment type="caution">
    <text evidence="2">The sequence shown here is derived from an EMBL/GenBank/DDBJ whole genome shotgun (WGS) entry which is preliminary data.</text>
</comment>
<evidence type="ECO:0000313" key="3">
    <source>
        <dbReference type="Proteomes" id="UP000315226"/>
    </source>
</evidence>
<dbReference type="RefSeq" id="WP_167534153.1">
    <property type="nucleotide sequence ID" value="NZ_BJMN01000028.1"/>
</dbReference>
<dbReference type="EMBL" id="BJMN01000028">
    <property type="protein sequence ID" value="GEB58790.1"/>
    <property type="molecule type" value="Genomic_DNA"/>
</dbReference>
<sequence>MSLFLALIIVAIVLGLIGAVVDGLLFLLFIGIVLLVADLIYIAMRTRRSARHRPVR</sequence>
<accession>A0A4Y3RSC7</accession>
<name>A0A4Y3RSC7_9ACTN</name>
<dbReference type="Proteomes" id="UP000315226">
    <property type="component" value="Unassembled WGS sequence"/>
</dbReference>
<evidence type="ECO:0000313" key="2">
    <source>
        <dbReference type="EMBL" id="GEB58790.1"/>
    </source>
</evidence>
<protein>
    <submittedName>
        <fullName evidence="2">Uncharacterized protein</fullName>
    </submittedName>
</protein>